<keyword evidence="2" id="KW-1185">Reference proteome</keyword>
<dbReference type="EMBL" id="GL435955">
    <property type="protein sequence ID" value="EFN72445.1"/>
    <property type="molecule type" value="Genomic_DNA"/>
</dbReference>
<dbReference type="OMA" id="RIDYNIG"/>
<evidence type="ECO:0000313" key="1">
    <source>
        <dbReference type="EMBL" id="EFN72445.1"/>
    </source>
</evidence>
<evidence type="ECO:0000313" key="2">
    <source>
        <dbReference type="Proteomes" id="UP000000311"/>
    </source>
</evidence>
<dbReference type="PANTHER" id="PTHR46579:SF1">
    <property type="entry name" value="F5_8 TYPE C DOMAIN-CONTAINING PROTEIN"/>
    <property type="match status" value="1"/>
</dbReference>
<protein>
    <submittedName>
        <fullName evidence="1">Uncharacterized protein</fullName>
    </submittedName>
</protein>
<reference evidence="1 2" key="1">
    <citation type="journal article" date="2010" name="Science">
        <title>Genomic comparison of the ants Camponotus floridanus and Harpegnathos saltator.</title>
        <authorList>
            <person name="Bonasio R."/>
            <person name="Zhang G."/>
            <person name="Ye C."/>
            <person name="Mutti N.S."/>
            <person name="Fang X."/>
            <person name="Qin N."/>
            <person name="Donahue G."/>
            <person name="Yang P."/>
            <person name="Li Q."/>
            <person name="Li C."/>
            <person name="Zhang P."/>
            <person name="Huang Z."/>
            <person name="Berger S.L."/>
            <person name="Reinberg D."/>
            <person name="Wang J."/>
            <person name="Liebig J."/>
        </authorList>
    </citation>
    <scope>NUCLEOTIDE SEQUENCE [LARGE SCALE GENOMIC DNA]</scope>
    <source>
        <strain evidence="2">C129</strain>
    </source>
</reference>
<dbReference type="PANTHER" id="PTHR46579">
    <property type="entry name" value="F5/8 TYPE C DOMAIN-CONTAINING PROTEIN-RELATED"/>
    <property type="match status" value="1"/>
</dbReference>
<name>E2A294_CAMFO</name>
<accession>E2A294</accession>
<gene>
    <name evidence="1" type="ORF">EAG_00306</name>
</gene>
<sequence length="158" mass="18582">IDMVWSFAYEYMHGILCGVSKYIWNQWTASDSKSCFKLNKAERDTINQRLSLIKPTQDIHRLPESLHDRAKWKASAEKSWLLYYSLPCLNGVLNQDAFTHYSLLVNSLYVLLKTEITANELKQCEYDLLKFVGYFEVYYGRQKMTFNVHTLLHIVQSV</sequence>
<feature type="non-terminal residue" evidence="1">
    <location>
        <position position="158"/>
    </location>
</feature>
<feature type="non-terminal residue" evidence="1">
    <location>
        <position position="1"/>
    </location>
</feature>
<dbReference type="AlphaFoldDB" id="E2A294"/>
<organism evidence="2">
    <name type="scientific">Camponotus floridanus</name>
    <name type="common">Florida carpenter ant</name>
    <dbReference type="NCBI Taxonomy" id="104421"/>
    <lineage>
        <taxon>Eukaryota</taxon>
        <taxon>Metazoa</taxon>
        <taxon>Ecdysozoa</taxon>
        <taxon>Arthropoda</taxon>
        <taxon>Hexapoda</taxon>
        <taxon>Insecta</taxon>
        <taxon>Pterygota</taxon>
        <taxon>Neoptera</taxon>
        <taxon>Endopterygota</taxon>
        <taxon>Hymenoptera</taxon>
        <taxon>Apocrita</taxon>
        <taxon>Aculeata</taxon>
        <taxon>Formicoidea</taxon>
        <taxon>Formicidae</taxon>
        <taxon>Formicinae</taxon>
        <taxon>Camponotus</taxon>
    </lineage>
</organism>
<proteinExistence type="predicted"/>
<dbReference type="InParanoid" id="E2A294"/>
<dbReference type="Proteomes" id="UP000000311">
    <property type="component" value="Unassembled WGS sequence"/>
</dbReference>